<dbReference type="Pfam" id="PF04607">
    <property type="entry name" value="RelA_SpoT"/>
    <property type="match status" value="1"/>
</dbReference>
<dbReference type="Gene3D" id="3.30.70.260">
    <property type="match status" value="1"/>
</dbReference>
<sequence length="786" mass="88412">MATEIDKNNHNENELSDPILDSSAQTSQTGGDVWVLTPATSEMTDEEIVERAYGELIKTYLQSNHRQKVDKIEKAFRLANEAHKGAKRRSGEPYILHPIAVAQIVSQEIGLGSTSICCALLHDVVEDTEYTVEDIRDMFGDKVSQIVDGLTKISGEVFSNSSLQAENFRKLILTMNDDIRVILIKMADRLHNMRILASMHPAKQLKIAAETMYVYAPLAHRLGLFAIKSELEDLSFQYEHPEEFESIKAKIKNTDEHRQEIFDHFAAPVFSALDSLGIKYEIKARVKSIFSIWKKMQKKGVSFEEIYDLFAVRIIFESSPEQSDKNRCWEIYSAITDIYKSRPERLRDWVSEPKSNGYQALHLTVMGPDGEWVEVQIRSRRMDEIAEKGFAAHWKYKGDNVEEDSELDKWLRTIQEILVNPNPNAMDFLDTIKLNLFSGEIMVFTPKGEIVKLPQGATALDFAYAIHTNIGHQCIGAKANHRLVPMSYKLSSGDQVEILTSKTQEPTEEWIAFVTTAKAKSKVDAFLRKKHRDIAALGQEKVETLIGNNQVSSNITNLDKLAEYFGFSTREEFFYAVGSGSVTLPDSLKKLPAISADGKSGNIFMRFFRSALGGGNKSSQPIASQPLEVHEHKFNPKEIYVLSDSLAKPNYEIAPCCKPIPGDDAFGFISDDNKVIVHKRSCPVAMRLKSSYGDRILSTRWSEHVKSTFEATLSIKGIDSNGILNAIAQAFKKELTINVREIHLTAKDGIFSGKIKLLVHSVMDVHRVCQTLGKDTAIKNIGRIIE</sequence>
<protein>
    <submittedName>
        <fullName evidence="4">GTP pyrophosphokinase</fullName>
        <ecNumber evidence="4">2.7.6.5</ecNumber>
    </submittedName>
</protein>
<dbReference type="SMART" id="SM00471">
    <property type="entry name" value="HDc"/>
    <property type="match status" value="1"/>
</dbReference>
<name>A0A2X4PN78_9PORP</name>
<dbReference type="InterPro" id="IPR033655">
    <property type="entry name" value="TGS_RelA/SpoT"/>
</dbReference>
<dbReference type="Proteomes" id="UP000249300">
    <property type="component" value="Chromosome 1"/>
</dbReference>
<feature type="region of interest" description="Disordered" evidence="2">
    <location>
        <begin position="1"/>
        <end position="32"/>
    </location>
</feature>
<dbReference type="KEGG" id="pcre:NCTC12858_01131"/>
<dbReference type="InterPro" id="IPR003607">
    <property type="entry name" value="HD/PDEase_dom"/>
</dbReference>
<dbReference type="Gene3D" id="1.10.3210.10">
    <property type="entry name" value="Hypothetical protein af1432"/>
    <property type="match status" value="1"/>
</dbReference>
<dbReference type="InterPro" id="IPR002912">
    <property type="entry name" value="ACT_dom"/>
</dbReference>
<keyword evidence="4" id="KW-0418">Kinase</keyword>
<dbReference type="SUPFAM" id="SSF81271">
    <property type="entry name" value="TGS-like"/>
    <property type="match status" value="1"/>
</dbReference>
<dbReference type="PROSITE" id="PS51880">
    <property type="entry name" value="TGS"/>
    <property type="match status" value="1"/>
</dbReference>
<dbReference type="CDD" id="cd05399">
    <property type="entry name" value="NT_Rel-Spo_like"/>
    <property type="match status" value="1"/>
</dbReference>
<dbReference type="Gene3D" id="3.30.460.10">
    <property type="entry name" value="Beta Polymerase, domain 2"/>
    <property type="match status" value="1"/>
</dbReference>
<dbReference type="InterPro" id="IPR004811">
    <property type="entry name" value="RelA/Spo_fam"/>
</dbReference>
<accession>A0A2X4PN78</accession>
<evidence type="ECO:0000313" key="5">
    <source>
        <dbReference type="Proteomes" id="UP000249300"/>
    </source>
</evidence>
<evidence type="ECO:0000259" key="3">
    <source>
        <dbReference type="PROSITE" id="PS51880"/>
    </source>
</evidence>
<dbReference type="SMART" id="SM00954">
    <property type="entry name" value="RelA_SpoT"/>
    <property type="match status" value="1"/>
</dbReference>
<dbReference type="InterPro" id="IPR043519">
    <property type="entry name" value="NT_sf"/>
</dbReference>
<dbReference type="CDD" id="cd01668">
    <property type="entry name" value="TGS_RSH"/>
    <property type="match status" value="1"/>
</dbReference>
<comment type="similarity">
    <text evidence="1">Belongs to the relA/spoT family.</text>
</comment>
<dbReference type="Pfam" id="PF02824">
    <property type="entry name" value="TGS"/>
    <property type="match status" value="1"/>
</dbReference>
<evidence type="ECO:0000313" key="4">
    <source>
        <dbReference type="EMBL" id="SQH73283.1"/>
    </source>
</evidence>
<comment type="function">
    <text evidence="1">In eubacteria ppGpp (guanosine 3'-diphosphate 5'-diphosphate) is a mediator of the stringent response that coordinates a variety of cellular activities in response to changes in nutritional abundance.</text>
</comment>
<dbReference type="NCBIfam" id="TIGR00691">
    <property type="entry name" value="spoT_relA"/>
    <property type="match status" value="1"/>
</dbReference>
<reference evidence="4 5" key="1">
    <citation type="submission" date="2018-06" db="EMBL/GenBank/DDBJ databases">
        <authorList>
            <consortium name="Pathogen Informatics"/>
            <person name="Doyle S."/>
        </authorList>
    </citation>
    <scope>NUCLEOTIDE SEQUENCE [LARGE SCALE GENOMIC DNA]</scope>
    <source>
        <strain evidence="4 5">NCTC12858</strain>
    </source>
</reference>
<dbReference type="InterPro" id="IPR012675">
    <property type="entry name" value="Beta-grasp_dom_sf"/>
</dbReference>
<dbReference type="PANTHER" id="PTHR21262">
    <property type="entry name" value="GUANOSINE-3',5'-BIS DIPHOSPHATE 3'-PYROPHOSPHOHYDROLASE"/>
    <property type="match status" value="1"/>
</dbReference>
<proteinExistence type="inferred from homology"/>
<dbReference type="CDD" id="cd00077">
    <property type="entry name" value="HDc"/>
    <property type="match status" value="1"/>
</dbReference>
<dbReference type="Pfam" id="PF13328">
    <property type="entry name" value="HD_4"/>
    <property type="match status" value="1"/>
</dbReference>
<dbReference type="GO" id="GO:0015969">
    <property type="term" value="P:guanosine tetraphosphate metabolic process"/>
    <property type="evidence" value="ECO:0007669"/>
    <property type="project" value="InterPro"/>
</dbReference>
<organism evidence="4 5">
    <name type="scientific">Porphyromonas crevioricanis</name>
    <dbReference type="NCBI Taxonomy" id="393921"/>
    <lineage>
        <taxon>Bacteria</taxon>
        <taxon>Pseudomonadati</taxon>
        <taxon>Bacteroidota</taxon>
        <taxon>Bacteroidia</taxon>
        <taxon>Bacteroidales</taxon>
        <taxon>Porphyromonadaceae</taxon>
        <taxon>Porphyromonas</taxon>
    </lineage>
</organism>
<dbReference type="InterPro" id="IPR012676">
    <property type="entry name" value="TGS-like"/>
</dbReference>
<gene>
    <name evidence="4" type="primary">relA</name>
    <name evidence="4" type="ORF">NCTC12858_01131</name>
</gene>
<dbReference type="GO" id="GO:0016301">
    <property type="term" value="F:kinase activity"/>
    <property type="evidence" value="ECO:0007669"/>
    <property type="project" value="UniProtKB-KW"/>
</dbReference>
<dbReference type="InterPro" id="IPR007685">
    <property type="entry name" value="RelA_SpoT"/>
</dbReference>
<dbReference type="EC" id="2.7.6.5" evidence="4"/>
<dbReference type="Pfam" id="PF13291">
    <property type="entry name" value="ACT_4"/>
    <property type="match status" value="1"/>
</dbReference>
<keyword evidence="4" id="KW-0808">Transferase</keyword>
<dbReference type="GO" id="GO:0005886">
    <property type="term" value="C:plasma membrane"/>
    <property type="evidence" value="ECO:0007669"/>
    <property type="project" value="TreeGrafter"/>
</dbReference>
<dbReference type="AlphaFoldDB" id="A0A2X4PN78"/>
<dbReference type="InterPro" id="IPR004095">
    <property type="entry name" value="TGS"/>
</dbReference>
<dbReference type="Gene3D" id="3.10.20.30">
    <property type="match status" value="1"/>
</dbReference>
<keyword evidence="5" id="KW-1185">Reference proteome</keyword>
<feature type="domain" description="TGS" evidence="3">
    <location>
        <begin position="439"/>
        <end position="500"/>
    </location>
</feature>
<dbReference type="FunFam" id="3.10.20.30:FF:000002">
    <property type="entry name" value="GTP pyrophosphokinase (RelA/SpoT)"/>
    <property type="match status" value="1"/>
</dbReference>
<dbReference type="EMBL" id="LS483447">
    <property type="protein sequence ID" value="SQH73283.1"/>
    <property type="molecule type" value="Genomic_DNA"/>
</dbReference>
<dbReference type="SUPFAM" id="SSF109604">
    <property type="entry name" value="HD-domain/PDEase-like"/>
    <property type="match status" value="1"/>
</dbReference>
<dbReference type="SUPFAM" id="SSF81301">
    <property type="entry name" value="Nucleotidyltransferase"/>
    <property type="match status" value="1"/>
</dbReference>
<dbReference type="PANTHER" id="PTHR21262:SF31">
    <property type="entry name" value="GTP PYROPHOSPHOKINASE"/>
    <property type="match status" value="1"/>
</dbReference>
<dbReference type="FunFam" id="1.10.3210.10:FF:000001">
    <property type="entry name" value="GTP pyrophosphokinase RelA"/>
    <property type="match status" value="1"/>
</dbReference>
<dbReference type="GO" id="GO:0008728">
    <property type="term" value="F:GTP diphosphokinase activity"/>
    <property type="evidence" value="ECO:0007669"/>
    <property type="project" value="UniProtKB-EC"/>
</dbReference>
<evidence type="ECO:0000256" key="1">
    <source>
        <dbReference type="RuleBase" id="RU003847"/>
    </source>
</evidence>
<evidence type="ECO:0000256" key="2">
    <source>
        <dbReference type="SAM" id="MobiDB-lite"/>
    </source>
</evidence>
<feature type="compositionally biased region" description="Basic and acidic residues" evidence="2">
    <location>
        <begin position="1"/>
        <end position="13"/>
    </location>
</feature>